<dbReference type="Proteomes" id="UP001347796">
    <property type="component" value="Unassembled WGS sequence"/>
</dbReference>
<dbReference type="InterPro" id="IPR018200">
    <property type="entry name" value="USP_CS"/>
</dbReference>
<feature type="compositionally biased region" description="Basic and acidic residues" evidence="13">
    <location>
        <begin position="948"/>
        <end position="958"/>
    </location>
</feature>
<dbReference type="PROSITE" id="PS50235">
    <property type="entry name" value="USP_3"/>
    <property type="match status" value="1"/>
</dbReference>
<dbReference type="SUPFAM" id="SSF54001">
    <property type="entry name" value="Cysteine proteinases"/>
    <property type="match status" value="1"/>
</dbReference>
<gene>
    <name evidence="15" type="ORF">SNE40_019396</name>
</gene>
<dbReference type="PANTHER" id="PTHR24006">
    <property type="entry name" value="UBIQUITIN CARBOXYL-TERMINAL HYDROLASE"/>
    <property type="match status" value="1"/>
</dbReference>
<dbReference type="Pfam" id="PF00443">
    <property type="entry name" value="UCH"/>
    <property type="match status" value="1"/>
</dbReference>
<comment type="similarity">
    <text evidence="2">Belongs to the peptidase C19 family.</text>
</comment>
<evidence type="ECO:0000256" key="1">
    <source>
        <dbReference type="ARBA" id="ARBA00000707"/>
    </source>
</evidence>
<evidence type="ECO:0000256" key="11">
    <source>
        <dbReference type="ARBA" id="ARBA00042420"/>
    </source>
</evidence>
<feature type="region of interest" description="Disordered" evidence="13">
    <location>
        <begin position="871"/>
        <end position="968"/>
    </location>
</feature>
<feature type="compositionally biased region" description="Basic residues" evidence="13">
    <location>
        <begin position="917"/>
        <end position="928"/>
    </location>
</feature>
<keyword evidence="4" id="KW-0645">Protease</keyword>
<organism evidence="15 16">
    <name type="scientific">Patella caerulea</name>
    <name type="common">Rayed Mediterranean limpet</name>
    <dbReference type="NCBI Taxonomy" id="87958"/>
    <lineage>
        <taxon>Eukaryota</taxon>
        <taxon>Metazoa</taxon>
        <taxon>Spiralia</taxon>
        <taxon>Lophotrochozoa</taxon>
        <taxon>Mollusca</taxon>
        <taxon>Gastropoda</taxon>
        <taxon>Patellogastropoda</taxon>
        <taxon>Patelloidea</taxon>
        <taxon>Patellidae</taxon>
        <taxon>Patella</taxon>
    </lineage>
</organism>
<feature type="compositionally biased region" description="Low complexity" evidence="13">
    <location>
        <begin position="695"/>
        <end position="712"/>
    </location>
</feature>
<accession>A0AAN8J813</accession>
<evidence type="ECO:0000313" key="16">
    <source>
        <dbReference type="Proteomes" id="UP001347796"/>
    </source>
</evidence>
<dbReference type="InterPro" id="IPR001394">
    <property type="entry name" value="Peptidase_C19_UCH"/>
</dbReference>
<dbReference type="GO" id="GO:0006508">
    <property type="term" value="P:proteolysis"/>
    <property type="evidence" value="ECO:0007669"/>
    <property type="project" value="UniProtKB-KW"/>
</dbReference>
<name>A0AAN8J813_PATCE</name>
<dbReference type="EMBL" id="JAZGQO010000014">
    <property type="protein sequence ID" value="KAK6171144.1"/>
    <property type="molecule type" value="Genomic_DNA"/>
</dbReference>
<dbReference type="GO" id="GO:0005634">
    <property type="term" value="C:nucleus"/>
    <property type="evidence" value="ECO:0007669"/>
    <property type="project" value="TreeGrafter"/>
</dbReference>
<evidence type="ECO:0000256" key="8">
    <source>
        <dbReference type="ARBA" id="ARBA00039432"/>
    </source>
</evidence>
<evidence type="ECO:0000256" key="5">
    <source>
        <dbReference type="ARBA" id="ARBA00022786"/>
    </source>
</evidence>
<keyword evidence="7" id="KW-0788">Thiol protease</keyword>
<dbReference type="Gene3D" id="3.90.70.10">
    <property type="entry name" value="Cysteine proteinases"/>
    <property type="match status" value="1"/>
</dbReference>
<feature type="compositionally biased region" description="Basic residues" evidence="13">
    <location>
        <begin position="1128"/>
        <end position="1139"/>
    </location>
</feature>
<dbReference type="InterPro" id="IPR028889">
    <property type="entry name" value="USP"/>
</dbReference>
<evidence type="ECO:0000256" key="13">
    <source>
        <dbReference type="SAM" id="MobiDB-lite"/>
    </source>
</evidence>
<dbReference type="GO" id="GO:0016579">
    <property type="term" value="P:protein deubiquitination"/>
    <property type="evidence" value="ECO:0007669"/>
    <property type="project" value="InterPro"/>
</dbReference>
<reference evidence="15 16" key="1">
    <citation type="submission" date="2024-01" db="EMBL/GenBank/DDBJ databases">
        <title>The genome of the rayed Mediterranean limpet Patella caerulea (Linnaeus, 1758).</title>
        <authorList>
            <person name="Anh-Thu Weber A."/>
            <person name="Halstead-Nussloch G."/>
        </authorList>
    </citation>
    <scope>NUCLEOTIDE SEQUENCE [LARGE SCALE GENOMIC DNA]</scope>
    <source>
        <strain evidence="15">AATW-2023a</strain>
        <tissue evidence="15">Whole specimen</tissue>
    </source>
</reference>
<dbReference type="EC" id="3.4.19.12" evidence="3"/>
<evidence type="ECO:0000256" key="10">
    <source>
        <dbReference type="ARBA" id="ARBA00042154"/>
    </source>
</evidence>
<dbReference type="CDD" id="cd02661">
    <property type="entry name" value="Peptidase_C19E"/>
    <property type="match status" value="1"/>
</dbReference>
<dbReference type="InterPro" id="IPR038765">
    <property type="entry name" value="Papain-like_cys_pep_sf"/>
</dbReference>
<evidence type="ECO:0000256" key="9">
    <source>
        <dbReference type="ARBA" id="ARBA00041300"/>
    </source>
</evidence>
<keyword evidence="6" id="KW-0378">Hydrolase</keyword>
<evidence type="ECO:0000256" key="3">
    <source>
        <dbReference type="ARBA" id="ARBA00012759"/>
    </source>
</evidence>
<evidence type="ECO:0000259" key="14">
    <source>
        <dbReference type="PROSITE" id="PS50235"/>
    </source>
</evidence>
<keyword evidence="16" id="KW-1185">Reference proteome</keyword>
<protein>
    <recommendedName>
        <fullName evidence="8">Ubiquitin carboxyl-terminal hydrolase 36</fullName>
        <ecNumber evidence="3">3.4.19.12</ecNumber>
    </recommendedName>
    <alternativeName>
        <fullName evidence="11">Deubiquitinating enzyme 36</fullName>
    </alternativeName>
    <alternativeName>
        <fullName evidence="10">Protein scrawny</fullName>
    </alternativeName>
    <alternativeName>
        <fullName evidence="9">Ubiquitin thioesterase 36</fullName>
    </alternativeName>
    <alternativeName>
        <fullName evidence="12">Ubiquitin-specific-processing protease 36</fullName>
    </alternativeName>
</protein>
<evidence type="ECO:0000256" key="2">
    <source>
        <dbReference type="ARBA" id="ARBA00009085"/>
    </source>
</evidence>
<evidence type="ECO:0000256" key="7">
    <source>
        <dbReference type="ARBA" id="ARBA00022807"/>
    </source>
</evidence>
<feature type="compositionally biased region" description="Basic and acidic residues" evidence="13">
    <location>
        <begin position="1070"/>
        <end position="1080"/>
    </location>
</feature>
<dbReference type="AlphaFoldDB" id="A0AAN8J813"/>
<evidence type="ECO:0000256" key="4">
    <source>
        <dbReference type="ARBA" id="ARBA00022670"/>
    </source>
</evidence>
<dbReference type="GO" id="GO:0005829">
    <property type="term" value="C:cytosol"/>
    <property type="evidence" value="ECO:0007669"/>
    <property type="project" value="TreeGrafter"/>
</dbReference>
<dbReference type="PROSITE" id="PS00973">
    <property type="entry name" value="USP_2"/>
    <property type="match status" value="1"/>
</dbReference>
<evidence type="ECO:0000313" key="15">
    <source>
        <dbReference type="EMBL" id="KAK6171144.1"/>
    </source>
</evidence>
<dbReference type="GO" id="GO:0004843">
    <property type="term" value="F:cysteine-type deubiquitinase activity"/>
    <property type="evidence" value="ECO:0007669"/>
    <property type="project" value="UniProtKB-EC"/>
</dbReference>
<feature type="region of interest" description="Disordered" evidence="13">
    <location>
        <begin position="546"/>
        <end position="590"/>
    </location>
</feature>
<feature type="compositionally biased region" description="Basic residues" evidence="13">
    <location>
        <begin position="882"/>
        <end position="894"/>
    </location>
</feature>
<feature type="compositionally biased region" description="Polar residues" evidence="13">
    <location>
        <begin position="1140"/>
        <end position="1153"/>
    </location>
</feature>
<proteinExistence type="inferred from homology"/>
<dbReference type="PANTHER" id="PTHR24006:SF758">
    <property type="entry name" value="UBIQUITIN CARBOXYL-TERMINAL HYDROLASE 36"/>
    <property type="match status" value="1"/>
</dbReference>
<feature type="region of interest" description="Disordered" evidence="13">
    <location>
        <begin position="1070"/>
        <end position="1173"/>
    </location>
</feature>
<feature type="compositionally biased region" description="Polar residues" evidence="13">
    <location>
        <begin position="905"/>
        <end position="914"/>
    </location>
</feature>
<dbReference type="PROSITE" id="PS00972">
    <property type="entry name" value="USP_1"/>
    <property type="match status" value="1"/>
</dbReference>
<feature type="compositionally biased region" description="Basic and acidic residues" evidence="13">
    <location>
        <begin position="929"/>
        <end position="941"/>
    </location>
</feature>
<dbReference type="FunFam" id="3.90.70.10:FF:000119">
    <property type="entry name" value="Ubiquitin specific peptidase 36"/>
    <property type="match status" value="1"/>
</dbReference>
<feature type="compositionally biased region" description="Polar residues" evidence="13">
    <location>
        <begin position="871"/>
        <end position="880"/>
    </location>
</feature>
<feature type="region of interest" description="Disordered" evidence="13">
    <location>
        <begin position="693"/>
        <end position="727"/>
    </location>
</feature>
<evidence type="ECO:0000256" key="6">
    <source>
        <dbReference type="ARBA" id="ARBA00022801"/>
    </source>
</evidence>
<feature type="compositionally biased region" description="Polar residues" evidence="13">
    <location>
        <begin position="546"/>
        <end position="560"/>
    </location>
</feature>
<sequence length="1173" mass="133215">MPASASDNIVGLQETLRANLTGDGLDENLVSSAKKVLLHQIDFKLAEKPHSLQIDSLRTKYIPLNPSKSYGETSIAEKTVNGNMNTSKSLEAGDGLPSPKVVLYPPENIQLEWKKVHKIGAGLVNMGNTCFLNSCLQCLTYTPPLVNYCLAQEHANTCKQAGFCLMCELQRHVRRSYENGGHAIKPQSILQKLKMIAKHMHWGRQEDAHEFLRYVIDGLQKSCLNGYAKLDKFSKETTVVNQIFGGFLRSQVQCMKCKERSNTYDPFMDISLDVKNVNNLEKAFEKYVQPETLDNENAYMCPRCKHKVPAHKRFSIHKAPNVLTVQLKRFDYNRMMGKISRHIQFPGKLNLRPYMSIRQGDAVNYQLYGVLVHSGYHCNSGHYYCFVKSASQVWYCMNDSMVEQVGAGRVFNAEAYLLFYIKTPSYKQNTPSKSSFIGPSKPVINQLQKNNFKQTSAPVGQPTNEVGVAVSRKPSTITTSKPLFSPDRSLFSPDKIKNSFPPSPSILPDKHDKVSFGIKPQYHKAQDETEKPRLVMRIKNGKVFTSETSPESKVKISNGSKMEKSKLVPYGDDSDSDIDNGSKGGSQKESVNHLAEVGFKHRTSTLSDSVVMDSSLNTTTSVPGNSKLLETVNAKDKRDNGSDKFDTSTPKTKDLFLKLNKPNGKHPPKEMELSCISSPKVNATDANWQVQFHDSAPSPCSSSNHSSTNSTSEWHVTGNKNTAKHTKPVDRNHYNWKVTDIQTNSLEEKTVKITPDENIKVITGSENSVSESVKKKDGDVNCNSSQKTVNHDDPIVLNHLKKNENISYNNNTSDLTDIPCTNGVSNPGFLTESISEKDSKPETKKENCDKFEMGDLLYNRMRVDISETQHLLSEPNSPQHSFLHKKSKKHKKHKKEYEGKYTELINESSSSQDTPVIKHKKKKQKHKKCKEDKYDSSEDRRAKKAKRKSADREDEKEGKKKHKANHDEDNEYEWVEKTVDCITNKMKDTCTKKTTDCHSKQVEAVPWDYYVNDNHRKHEKEEIPKPVYSTWDGRKSNSVVHELEKSSMHGYGSSVLSWDGCRSKVDIDVDKDRYKRRDRNDEYDEEYDIGKVKKVKTKHEEQPLGYNPFQRTQDYRNKKPNGTSSHDSHRKTWKSHSFHGKSSYSRNTNGNHNNHYRHDSGGYRGPGKHHSRH</sequence>
<dbReference type="InterPro" id="IPR050164">
    <property type="entry name" value="Peptidase_C19"/>
</dbReference>
<comment type="catalytic activity">
    <reaction evidence="1">
        <text>Thiol-dependent hydrolysis of ester, thioester, amide, peptide and isopeptide bonds formed by the C-terminal Gly of ubiquitin (a 76-residue protein attached to proteins as an intracellular targeting signal).</text>
        <dbReference type="EC" id="3.4.19.12"/>
    </reaction>
</comment>
<comment type="caution">
    <text evidence="15">The sequence shown here is derived from an EMBL/GenBank/DDBJ whole genome shotgun (WGS) entry which is preliminary data.</text>
</comment>
<keyword evidence="5" id="KW-0833">Ubl conjugation pathway</keyword>
<feature type="domain" description="USP" evidence="14">
    <location>
        <begin position="121"/>
        <end position="423"/>
    </location>
</feature>
<evidence type="ECO:0000256" key="12">
    <source>
        <dbReference type="ARBA" id="ARBA00043009"/>
    </source>
</evidence>